<feature type="non-terminal residue" evidence="1">
    <location>
        <position position="182"/>
    </location>
</feature>
<reference evidence="2" key="1">
    <citation type="submission" date="2017-03" db="EMBL/GenBank/DDBJ databases">
        <title>Phytopthora megakarya and P. palmivora, two closely related causual agents of cacao black pod achieved similar genome size and gene model numbers by different mechanisms.</title>
        <authorList>
            <person name="Ali S."/>
            <person name="Shao J."/>
            <person name="Larry D.J."/>
            <person name="Kronmiller B."/>
            <person name="Shen D."/>
            <person name="Strem M.D."/>
            <person name="Melnick R.L."/>
            <person name="Guiltinan M.J."/>
            <person name="Tyler B.M."/>
            <person name="Meinhardt L.W."/>
            <person name="Bailey B.A."/>
        </authorList>
    </citation>
    <scope>NUCLEOTIDE SEQUENCE [LARGE SCALE GENOMIC DNA]</scope>
    <source>
        <strain evidence="2">zdho120</strain>
    </source>
</reference>
<dbReference type="Proteomes" id="UP000198211">
    <property type="component" value="Unassembled WGS sequence"/>
</dbReference>
<evidence type="ECO:0000313" key="1">
    <source>
        <dbReference type="EMBL" id="OWZ14716.1"/>
    </source>
</evidence>
<sequence length="182" mass="20558">MGVCSLPSLHVCARVSDGTRTNDTVREPWKPSEEVIKDRYGASVPPNSITLYFDNRIVDDAEAAAKHLEPGTDQRRDYYISLFHELRYWSSKKTSGRSKVPEWQALCQSWNQFVTNFNNDPAGYRERIVSARERFSKFSVTSSVQRVHEASMNAKIPCAVPEGVHCPHCPVGASRIGERDLT</sequence>
<protein>
    <submittedName>
        <fullName evidence="1">Uncharacterized protein</fullName>
    </submittedName>
</protein>
<keyword evidence="2" id="KW-1185">Reference proteome</keyword>
<comment type="caution">
    <text evidence="1">The sequence shown here is derived from an EMBL/GenBank/DDBJ whole genome shotgun (WGS) entry which is preliminary data.</text>
</comment>
<gene>
    <name evidence="1" type="ORF">PHMEG_00011760</name>
</gene>
<dbReference type="OrthoDB" id="129452at2759"/>
<proteinExistence type="predicted"/>
<accession>A0A225WAG0</accession>
<dbReference type="EMBL" id="NBNE01001278">
    <property type="protein sequence ID" value="OWZ14716.1"/>
    <property type="molecule type" value="Genomic_DNA"/>
</dbReference>
<evidence type="ECO:0000313" key="2">
    <source>
        <dbReference type="Proteomes" id="UP000198211"/>
    </source>
</evidence>
<name>A0A225WAG0_9STRA</name>
<organism evidence="1 2">
    <name type="scientific">Phytophthora megakarya</name>
    <dbReference type="NCBI Taxonomy" id="4795"/>
    <lineage>
        <taxon>Eukaryota</taxon>
        <taxon>Sar</taxon>
        <taxon>Stramenopiles</taxon>
        <taxon>Oomycota</taxon>
        <taxon>Peronosporomycetes</taxon>
        <taxon>Peronosporales</taxon>
        <taxon>Peronosporaceae</taxon>
        <taxon>Phytophthora</taxon>
    </lineage>
</organism>
<dbReference type="AlphaFoldDB" id="A0A225WAG0"/>